<evidence type="ECO:0000256" key="4">
    <source>
        <dbReference type="ARBA" id="ARBA00022692"/>
    </source>
</evidence>
<evidence type="ECO:0000256" key="2">
    <source>
        <dbReference type="ARBA" id="ARBA00010992"/>
    </source>
</evidence>
<keyword evidence="6 7" id="KW-0472">Membrane</keyword>
<keyword evidence="4 7" id="KW-0812">Transmembrane</keyword>
<name>F4Q3P0_CACFS</name>
<feature type="transmembrane region" description="Helical" evidence="7">
    <location>
        <begin position="283"/>
        <end position="303"/>
    </location>
</feature>
<accession>F4Q3P0</accession>
<keyword evidence="10" id="KW-1185">Reference proteome</keyword>
<feature type="transmembrane region" description="Helical" evidence="7">
    <location>
        <begin position="315"/>
        <end position="333"/>
    </location>
</feature>
<dbReference type="PRINTS" id="PR00171">
    <property type="entry name" value="SUGRTRNSPORT"/>
</dbReference>
<dbReference type="GO" id="GO:0016020">
    <property type="term" value="C:membrane"/>
    <property type="evidence" value="ECO:0007669"/>
    <property type="project" value="UniProtKB-SubCell"/>
</dbReference>
<feature type="transmembrane region" description="Helical" evidence="7">
    <location>
        <begin position="179"/>
        <end position="202"/>
    </location>
</feature>
<evidence type="ECO:0000256" key="7">
    <source>
        <dbReference type="SAM" id="Phobius"/>
    </source>
</evidence>
<feature type="domain" description="Major facilitator superfamily (MFS) profile" evidence="8">
    <location>
        <begin position="1"/>
        <end position="337"/>
    </location>
</feature>
<dbReference type="PROSITE" id="PS00216">
    <property type="entry name" value="SUGAR_TRANSPORT_1"/>
    <property type="match status" value="1"/>
</dbReference>
<keyword evidence="5 7" id="KW-1133">Transmembrane helix</keyword>
<dbReference type="GeneID" id="14868847"/>
<keyword evidence="9" id="KW-0762">Sugar transport</keyword>
<evidence type="ECO:0000256" key="5">
    <source>
        <dbReference type="ARBA" id="ARBA00022989"/>
    </source>
</evidence>
<dbReference type="OMA" id="TEVFVII"/>
<reference evidence="10" key="1">
    <citation type="journal article" date="2011" name="Genome Res.">
        <title>Phylogeny-wide analysis of social amoeba genomes highlights ancient origins for complex intercellular communication.</title>
        <authorList>
            <person name="Heidel A.J."/>
            <person name="Lawal H.M."/>
            <person name="Felder M."/>
            <person name="Schilde C."/>
            <person name="Helps N.R."/>
            <person name="Tunggal B."/>
            <person name="Rivero F."/>
            <person name="John U."/>
            <person name="Schleicher M."/>
            <person name="Eichinger L."/>
            <person name="Platzer M."/>
            <person name="Noegel A.A."/>
            <person name="Schaap P."/>
            <person name="Gloeckner G."/>
        </authorList>
    </citation>
    <scope>NUCLEOTIDE SEQUENCE [LARGE SCALE GENOMIC DNA]</scope>
    <source>
        <strain evidence="10">SH3</strain>
    </source>
</reference>
<dbReference type="Pfam" id="PF00083">
    <property type="entry name" value="Sugar_tr"/>
    <property type="match status" value="2"/>
</dbReference>
<dbReference type="AlphaFoldDB" id="F4Q3P0"/>
<dbReference type="RefSeq" id="XP_004355330.1">
    <property type="nucleotide sequence ID" value="XM_004355278.1"/>
</dbReference>
<dbReference type="SUPFAM" id="SSF103473">
    <property type="entry name" value="MFS general substrate transporter"/>
    <property type="match status" value="1"/>
</dbReference>
<dbReference type="PROSITE" id="PS00217">
    <property type="entry name" value="SUGAR_TRANSPORT_2"/>
    <property type="match status" value="1"/>
</dbReference>
<dbReference type="Gene3D" id="1.20.1250.20">
    <property type="entry name" value="MFS general substrate transporter like domains"/>
    <property type="match status" value="2"/>
</dbReference>
<evidence type="ECO:0000256" key="1">
    <source>
        <dbReference type="ARBA" id="ARBA00004141"/>
    </source>
</evidence>
<feature type="transmembrane region" description="Helical" evidence="7">
    <location>
        <begin position="58"/>
        <end position="77"/>
    </location>
</feature>
<gene>
    <name evidence="9" type="ORF">DFA_07835</name>
</gene>
<feature type="transmembrane region" description="Helical" evidence="7">
    <location>
        <begin position="29"/>
        <end position="46"/>
    </location>
</feature>
<evidence type="ECO:0000256" key="3">
    <source>
        <dbReference type="ARBA" id="ARBA00022448"/>
    </source>
</evidence>
<dbReference type="EMBL" id="GL883021">
    <property type="protein sequence ID" value="EGG16856.1"/>
    <property type="molecule type" value="Genomic_DNA"/>
</dbReference>
<dbReference type="PANTHER" id="PTHR48020:SF12">
    <property type="entry name" value="PROTON MYO-INOSITOL COTRANSPORTER"/>
    <property type="match status" value="1"/>
</dbReference>
<feature type="transmembrane region" description="Helical" evidence="7">
    <location>
        <begin position="89"/>
        <end position="109"/>
    </location>
</feature>
<feature type="transmembrane region" description="Helical" evidence="7">
    <location>
        <begin position="209"/>
        <end position="230"/>
    </location>
</feature>
<dbReference type="PANTHER" id="PTHR48020">
    <property type="entry name" value="PROTON MYO-INOSITOL COTRANSPORTER"/>
    <property type="match status" value="1"/>
</dbReference>
<dbReference type="InterPro" id="IPR005829">
    <property type="entry name" value="Sugar_transporter_CS"/>
</dbReference>
<evidence type="ECO:0000313" key="9">
    <source>
        <dbReference type="EMBL" id="EGG16856.1"/>
    </source>
</evidence>
<keyword evidence="3" id="KW-0813">Transport</keyword>
<comment type="similarity">
    <text evidence="2">Belongs to the major facilitator superfamily. Sugar transporter (TC 2.A.1.1) family.</text>
</comment>
<dbReference type="Proteomes" id="UP000007797">
    <property type="component" value="Unassembled WGS sequence"/>
</dbReference>
<dbReference type="PROSITE" id="PS50850">
    <property type="entry name" value="MFS"/>
    <property type="match status" value="1"/>
</dbReference>
<dbReference type="InterPro" id="IPR005828">
    <property type="entry name" value="MFS_sugar_transport-like"/>
</dbReference>
<dbReference type="KEGG" id="dfa:DFA_07835"/>
<dbReference type="GO" id="GO:0022857">
    <property type="term" value="F:transmembrane transporter activity"/>
    <property type="evidence" value="ECO:0007669"/>
    <property type="project" value="InterPro"/>
</dbReference>
<evidence type="ECO:0000313" key="10">
    <source>
        <dbReference type="Proteomes" id="UP000007797"/>
    </source>
</evidence>
<protein>
    <submittedName>
        <fullName evidence="9">Sugar transporter family protein</fullName>
    </submittedName>
</protein>
<proteinExistence type="inferred from homology"/>
<organism evidence="9 10">
    <name type="scientific">Cavenderia fasciculata</name>
    <name type="common">Slime mold</name>
    <name type="synonym">Dictyostelium fasciculatum</name>
    <dbReference type="NCBI Taxonomy" id="261658"/>
    <lineage>
        <taxon>Eukaryota</taxon>
        <taxon>Amoebozoa</taxon>
        <taxon>Evosea</taxon>
        <taxon>Eumycetozoa</taxon>
        <taxon>Dictyostelia</taxon>
        <taxon>Acytosteliales</taxon>
        <taxon>Cavenderiaceae</taxon>
        <taxon>Cavenderia</taxon>
    </lineage>
</organism>
<evidence type="ECO:0000256" key="6">
    <source>
        <dbReference type="ARBA" id="ARBA00023136"/>
    </source>
</evidence>
<feature type="transmembrane region" description="Helical" evidence="7">
    <location>
        <begin position="245"/>
        <end position="271"/>
    </location>
</feature>
<dbReference type="InterPro" id="IPR003663">
    <property type="entry name" value="Sugar/inositol_transpt"/>
</dbReference>
<comment type="subcellular location">
    <subcellularLocation>
        <location evidence="1">Membrane</location>
        <topology evidence="1">Multi-pass membrane protein</topology>
    </subcellularLocation>
</comment>
<dbReference type="InterPro" id="IPR020846">
    <property type="entry name" value="MFS_dom"/>
</dbReference>
<dbReference type="OrthoDB" id="6612291at2759"/>
<dbReference type="InterPro" id="IPR036259">
    <property type="entry name" value="MFS_trans_sf"/>
</dbReference>
<sequence length="363" mass="40247">MVYNNIPFIIGPILATFSVNYAMLMIGRIITGFAVGIASAVVPTYISEISPPQKRGALGLLRQSTITFGIMSASLIAYRLIHYNQGWRYMFLISIAPSILQLVLSYWFVETPRWLLSKDRTADAVQVLVKLDPSSTKDQVNNQIQKIYSNINQQKGDDDWFQLFKFATILQSAGFAKDMAVLISGLVGTPQMIMMFGSIWLIDRFGRRPLLLISDVGMVVGLGVLGYAFLGTAGTTGHIAESYRAWMAVGGMVFYKLAFSVGMGPIPLMVASEIYPSKIRGKAMSIVSFLNWLANFIANITFLPIQEWVGQAGSYFIFAGVTLACLIFTYLWVPETKGVTIEELSKKLVKEDNNNNDPLQNIN</sequence>
<evidence type="ECO:0000259" key="8">
    <source>
        <dbReference type="PROSITE" id="PS50850"/>
    </source>
</evidence>
<dbReference type="InterPro" id="IPR050814">
    <property type="entry name" value="Myo-inositol_Transporter"/>
</dbReference>